<dbReference type="SUPFAM" id="SSF53756">
    <property type="entry name" value="UDP-Glycosyltransferase/glycogen phosphorylase"/>
    <property type="match status" value="1"/>
</dbReference>
<dbReference type="AlphaFoldDB" id="A0A346NTB1"/>
<protein>
    <submittedName>
        <fullName evidence="4">Alpha-D-kanosaminyltransferase</fullName>
    </submittedName>
</protein>
<proteinExistence type="predicted"/>
<dbReference type="PANTHER" id="PTHR46401">
    <property type="entry name" value="GLYCOSYLTRANSFERASE WBBK-RELATED"/>
    <property type="match status" value="1"/>
</dbReference>
<name>A0A346NTB1_KLEAE</name>
<dbReference type="PANTHER" id="PTHR46401:SF2">
    <property type="entry name" value="GLYCOSYLTRANSFERASE WBBK-RELATED"/>
    <property type="match status" value="1"/>
</dbReference>
<dbReference type="InterPro" id="IPR028098">
    <property type="entry name" value="Glyco_trans_4-like_N"/>
</dbReference>
<evidence type="ECO:0000256" key="1">
    <source>
        <dbReference type="ARBA" id="ARBA00022679"/>
    </source>
</evidence>
<dbReference type="Pfam" id="PF13439">
    <property type="entry name" value="Glyco_transf_4"/>
    <property type="match status" value="1"/>
</dbReference>
<dbReference type="Pfam" id="PF00534">
    <property type="entry name" value="Glycos_transf_1"/>
    <property type="match status" value="1"/>
</dbReference>
<feature type="domain" description="Glycosyl transferase family 1" evidence="2">
    <location>
        <begin position="155"/>
        <end position="306"/>
    </location>
</feature>
<sequence length="327" mass="36358">MKNILIDDRWSGSGGIGTFAEEINKKTNYKSAGFTGKPFSPVDCIKTSLKMLKMRDGIVFFPGYIPPLFTRVPYVFTIHDLNHLERPENSSLLKKIFYKVVIKRGCQKAKYIFTVSEFSRQKIIQWSGVPAEKVVNVGNGVSNDFRPDGKKKEFGYPYYLCVSNRKSHKNEVGTIQAFARADIPKNVKLVFTGKKTNELATLIEINELTDRVVFTGFVKNEELPELYRGAEGLIFVSFYEGFGLPVIEAMASGIPVITSKTTSLGEVAGDAALVVDPENIQQIATAISKLHSDIELKTQLISKGSKQVGKYSWSATAELVNKYLTSS</sequence>
<dbReference type="EMBL" id="MF687360">
    <property type="protein sequence ID" value="AXR70504.1"/>
    <property type="molecule type" value="Genomic_DNA"/>
</dbReference>
<dbReference type="CDD" id="cd03809">
    <property type="entry name" value="GT4_MtfB-like"/>
    <property type="match status" value="1"/>
</dbReference>
<dbReference type="InterPro" id="IPR001296">
    <property type="entry name" value="Glyco_trans_1"/>
</dbReference>
<dbReference type="GO" id="GO:0016757">
    <property type="term" value="F:glycosyltransferase activity"/>
    <property type="evidence" value="ECO:0007669"/>
    <property type="project" value="InterPro"/>
</dbReference>
<feature type="domain" description="Glycosyltransferase subfamily 4-like N-terminal" evidence="3">
    <location>
        <begin position="69"/>
        <end position="142"/>
    </location>
</feature>
<dbReference type="Gene3D" id="3.40.50.2000">
    <property type="entry name" value="Glycogen Phosphorylase B"/>
    <property type="match status" value="2"/>
</dbReference>
<reference evidence="4" key="1">
    <citation type="journal article" date="2018" name="Front. Microbiol.">
        <title>Establishment of a Molecular Serotyping Scheme and a Multiplexed Luminex-Based Array for Enterobacter aerogenes.</title>
        <authorList>
            <person name="Guo X."/>
            <person name="Wang M."/>
            <person name="Wang L."/>
            <person name="Wang Y."/>
            <person name="Chen T."/>
            <person name="Wu P."/>
            <person name="Chen M."/>
            <person name="Liu B."/>
            <person name="Feng L."/>
        </authorList>
    </citation>
    <scope>NUCLEOTIDE SEQUENCE</scope>
    <source>
        <strain evidence="4">86_EAER</strain>
    </source>
</reference>
<keyword evidence="1 4" id="KW-0808">Transferase</keyword>
<evidence type="ECO:0000259" key="2">
    <source>
        <dbReference type="Pfam" id="PF00534"/>
    </source>
</evidence>
<evidence type="ECO:0000259" key="3">
    <source>
        <dbReference type="Pfam" id="PF13439"/>
    </source>
</evidence>
<dbReference type="RefSeq" id="WP_049056264.1">
    <property type="nucleotide sequence ID" value="NZ_JBDYTR010000001.1"/>
</dbReference>
<accession>A0A346NTB1</accession>
<organism evidence="4">
    <name type="scientific">Klebsiella aerogenes</name>
    <name type="common">Enterobacter aerogenes</name>
    <dbReference type="NCBI Taxonomy" id="548"/>
    <lineage>
        <taxon>Bacteria</taxon>
        <taxon>Pseudomonadati</taxon>
        <taxon>Pseudomonadota</taxon>
        <taxon>Gammaproteobacteria</taxon>
        <taxon>Enterobacterales</taxon>
        <taxon>Enterobacteriaceae</taxon>
        <taxon>Klebsiella/Raoultella group</taxon>
        <taxon>Klebsiella</taxon>
    </lineage>
</organism>
<evidence type="ECO:0000313" key="4">
    <source>
        <dbReference type="EMBL" id="AXR70504.1"/>
    </source>
</evidence>